<evidence type="ECO:0000313" key="3">
    <source>
        <dbReference type="Proteomes" id="UP000177331"/>
    </source>
</evidence>
<dbReference type="AlphaFoldDB" id="A0A1F7W7D4"/>
<evidence type="ECO:0000256" key="1">
    <source>
        <dbReference type="SAM" id="Phobius"/>
    </source>
</evidence>
<dbReference type="PANTHER" id="PTHR30238:SF4">
    <property type="entry name" value="SLL1022 PROTEIN"/>
    <property type="match status" value="1"/>
</dbReference>
<keyword evidence="1" id="KW-0812">Transmembrane</keyword>
<evidence type="ECO:0008006" key="4">
    <source>
        <dbReference type="Google" id="ProtNLM"/>
    </source>
</evidence>
<comment type="caution">
    <text evidence="2">The sequence shown here is derived from an EMBL/GenBank/DDBJ whole genome shotgun (WGS) entry which is preliminary data.</text>
</comment>
<dbReference type="EMBL" id="MGFD01000019">
    <property type="protein sequence ID" value="OGL98712.1"/>
    <property type="molecule type" value="Genomic_DNA"/>
</dbReference>
<feature type="transmembrane region" description="Helical" evidence="1">
    <location>
        <begin position="6"/>
        <end position="31"/>
    </location>
</feature>
<feature type="transmembrane region" description="Helical" evidence="1">
    <location>
        <begin position="43"/>
        <end position="67"/>
    </location>
</feature>
<gene>
    <name evidence="2" type="ORF">A2318_04530</name>
</gene>
<protein>
    <recommendedName>
        <fullName evidence="4">DUF475 domain-containing protein</fullName>
    </recommendedName>
</protein>
<organism evidence="2 3">
    <name type="scientific">Candidatus Uhrbacteria bacterium RIFOXYB2_FULL_45_11</name>
    <dbReference type="NCBI Taxonomy" id="1802421"/>
    <lineage>
        <taxon>Bacteria</taxon>
        <taxon>Candidatus Uhriibacteriota</taxon>
    </lineage>
</organism>
<dbReference type="STRING" id="1802421.A2318_04530"/>
<name>A0A1F7W7D4_9BACT</name>
<sequence>MDIFSIIFIVAGLCLFETISSIDNAIINAEVLHTMSERAKKWFLFWGIIFAVVMVRGLLPWIIVWFATPGLGPIEAFTATFSGDPHVLEAVEKSAPILLAGGGTFLIFLFFHWLFLEDKHFGLPHEKFFLRNGIWFYSVVSIFLAVLVWYMMKINPIMAFGAVIGSTAFFITHGFKQNAEKAEEMLMHSGKGGASGMSDLSKIMFLEVIDATFSIDGVLGAFAFTLSVPLILLGNGLGAIVVRQFTIGNIDRIKKYIFLKNGAMYSILVLGGVMITDSFGIHVPSWFSPAVTFVIVGYFFAKSKQAAKLVKQITT</sequence>
<dbReference type="NCBIfam" id="NF010612">
    <property type="entry name" value="PRK14013.1-2"/>
    <property type="match status" value="1"/>
</dbReference>
<reference evidence="2 3" key="1">
    <citation type="journal article" date="2016" name="Nat. Commun.">
        <title>Thousands of microbial genomes shed light on interconnected biogeochemical processes in an aquifer system.</title>
        <authorList>
            <person name="Anantharaman K."/>
            <person name="Brown C.T."/>
            <person name="Hug L.A."/>
            <person name="Sharon I."/>
            <person name="Castelle C.J."/>
            <person name="Probst A.J."/>
            <person name="Thomas B.C."/>
            <person name="Singh A."/>
            <person name="Wilkins M.J."/>
            <person name="Karaoz U."/>
            <person name="Brodie E.L."/>
            <person name="Williams K.H."/>
            <person name="Hubbard S.S."/>
            <person name="Banfield J.F."/>
        </authorList>
    </citation>
    <scope>NUCLEOTIDE SEQUENCE [LARGE SCALE GENOMIC DNA]</scope>
</reference>
<evidence type="ECO:0000313" key="2">
    <source>
        <dbReference type="EMBL" id="OGL98712.1"/>
    </source>
</evidence>
<dbReference type="PANTHER" id="PTHR30238">
    <property type="entry name" value="MEMBRANE BOUND PREDICTED REDOX MODULATOR"/>
    <property type="match status" value="1"/>
</dbReference>
<accession>A0A1F7W7D4</accession>
<dbReference type="Pfam" id="PF04332">
    <property type="entry name" value="DUF475"/>
    <property type="match status" value="1"/>
</dbReference>
<feature type="transmembrane region" description="Helical" evidence="1">
    <location>
        <begin position="128"/>
        <end position="151"/>
    </location>
</feature>
<feature type="transmembrane region" description="Helical" evidence="1">
    <location>
        <begin position="281"/>
        <end position="301"/>
    </location>
</feature>
<feature type="transmembrane region" description="Helical" evidence="1">
    <location>
        <begin position="221"/>
        <end position="245"/>
    </location>
</feature>
<dbReference type="Proteomes" id="UP000177331">
    <property type="component" value="Unassembled WGS sequence"/>
</dbReference>
<proteinExistence type="predicted"/>
<keyword evidence="1" id="KW-1133">Transmembrane helix</keyword>
<keyword evidence="1" id="KW-0472">Membrane</keyword>
<feature type="transmembrane region" description="Helical" evidence="1">
    <location>
        <begin position="257"/>
        <end position="275"/>
    </location>
</feature>
<feature type="transmembrane region" description="Helical" evidence="1">
    <location>
        <begin position="97"/>
        <end position="116"/>
    </location>
</feature>
<dbReference type="InterPro" id="IPR007427">
    <property type="entry name" value="DUF475"/>
</dbReference>